<evidence type="ECO:0000313" key="5">
    <source>
        <dbReference type="Proteomes" id="UP000575898"/>
    </source>
</evidence>
<dbReference type="Proteomes" id="UP000575898">
    <property type="component" value="Unassembled WGS sequence"/>
</dbReference>
<reference evidence="4 5" key="1">
    <citation type="submission" date="2020-08" db="EMBL/GenBank/DDBJ databases">
        <title>Genomic Encyclopedia of Type Strains, Phase IV (KMG-IV): sequencing the most valuable type-strain genomes for metagenomic binning, comparative biology and taxonomic classification.</title>
        <authorList>
            <person name="Goeker M."/>
        </authorList>
    </citation>
    <scope>NUCLEOTIDE SEQUENCE [LARGE SCALE GENOMIC DNA]</scope>
    <source>
        <strain evidence="4 5">DSM 27165</strain>
    </source>
</reference>
<evidence type="ECO:0000313" key="4">
    <source>
        <dbReference type="EMBL" id="MBB5019870.1"/>
    </source>
</evidence>
<dbReference type="PROSITE" id="PS50801">
    <property type="entry name" value="STAS"/>
    <property type="match status" value="1"/>
</dbReference>
<accession>A0A840MN73</accession>
<dbReference type="PANTHER" id="PTHR33495">
    <property type="entry name" value="ANTI-SIGMA FACTOR ANTAGONIST TM_1081-RELATED-RELATED"/>
    <property type="match status" value="1"/>
</dbReference>
<dbReference type="Gene3D" id="3.30.750.24">
    <property type="entry name" value="STAS domain"/>
    <property type="match status" value="1"/>
</dbReference>
<dbReference type="EMBL" id="JACHHY010000021">
    <property type="protein sequence ID" value="MBB5019870.1"/>
    <property type="molecule type" value="Genomic_DNA"/>
</dbReference>
<dbReference type="SUPFAM" id="SSF52091">
    <property type="entry name" value="SpoIIaa-like"/>
    <property type="match status" value="1"/>
</dbReference>
<name>A0A840MN73_9PROT</name>
<proteinExistence type="inferred from homology"/>
<comment type="similarity">
    <text evidence="1 2">Belongs to the anti-sigma-factor antagonist family.</text>
</comment>
<feature type="domain" description="STAS" evidence="3">
    <location>
        <begin position="1"/>
        <end position="101"/>
    </location>
</feature>
<dbReference type="NCBIfam" id="TIGR00377">
    <property type="entry name" value="ant_ant_sig"/>
    <property type="match status" value="1"/>
</dbReference>
<dbReference type="Pfam" id="PF01740">
    <property type="entry name" value="STAS"/>
    <property type="match status" value="1"/>
</dbReference>
<dbReference type="GO" id="GO:0043856">
    <property type="term" value="F:anti-sigma factor antagonist activity"/>
    <property type="evidence" value="ECO:0007669"/>
    <property type="project" value="InterPro"/>
</dbReference>
<keyword evidence="5" id="KW-1185">Reference proteome</keyword>
<organism evidence="4 5">
    <name type="scientific">Chitinivorax tropicus</name>
    <dbReference type="NCBI Taxonomy" id="714531"/>
    <lineage>
        <taxon>Bacteria</taxon>
        <taxon>Pseudomonadati</taxon>
        <taxon>Pseudomonadota</taxon>
        <taxon>Betaproteobacteria</taxon>
        <taxon>Chitinivorax</taxon>
    </lineage>
</organism>
<protein>
    <recommendedName>
        <fullName evidence="2">Anti-sigma factor antagonist</fullName>
    </recommendedName>
</protein>
<evidence type="ECO:0000256" key="2">
    <source>
        <dbReference type="RuleBase" id="RU003749"/>
    </source>
</evidence>
<evidence type="ECO:0000259" key="3">
    <source>
        <dbReference type="PROSITE" id="PS50801"/>
    </source>
</evidence>
<dbReference type="InterPro" id="IPR003658">
    <property type="entry name" value="Anti-sigma_ant"/>
</dbReference>
<dbReference type="RefSeq" id="WP_184041293.1">
    <property type="nucleotide sequence ID" value="NZ_JACHHY010000021.1"/>
</dbReference>
<dbReference type="PANTHER" id="PTHR33495:SF15">
    <property type="entry name" value="STAS DOMAIN-CONTAINING PROTEIN"/>
    <property type="match status" value="1"/>
</dbReference>
<dbReference type="InterPro" id="IPR002645">
    <property type="entry name" value="STAS_dom"/>
</dbReference>
<comment type="caution">
    <text evidence="4">The sequence shown here is derived from an EMBL/GenBank/DDBJ whole genome shotgun (WGS) entry which is preliminary data.</text>
</comment>
<gene>
    <name evidence="4" type="ORF">HNQ59_003178</name>
</gene>
<sequence length="101" mass="11384">MSPKVEYEGKVAKVILAGQFDFNSHRDFRQCCEMVIANPDVNEVQIDFQRVTYLDSSALGMLLLVKEKVNAANKSLALVNCKDTVRQVLEIACFGKIFTIR</sequence>
<dbReference type="CDD" id="cd07043">
    <property type="entry name" value="STAS_anti-anti-sigma_factors"/>
    <property type="match status" value="1"/>
</dbReference>
<evidence type="ECO:0000256" key="1">
    <source>
        <dbReference type="ARBA" id="ARBA00009013"/>
    </source>
</evidence>
<dbReference type="AlphaFoldDB" id="A0A840MN73"/>
<dbReference type="InterPro" id="IPR036513">
    <property type="entry name" value="STAS_dom_sf"/>
</dbReference>